<organism evidence="1 2">
    <name type="scientific">Amblyomma americanum</name>
    <name type="common">Lone star tick</name>
    <dbReference type="NCBI Taxonomy" id="6943"/>
    <lineage>
        <taxon>Eukaryota</taxon>
        <taxon>Metazoa</taxon>
        <taxon>Ecdysozoa</taxon>
        <taxon>Arthropoda</taxon>
        <taxon>Chelicerata</taxon>
        <taxon>Arachnida</taxon>
        <taxon>Acari</taxon>
        <taxon>Parasitiformes</taxon>
        <taxon>Ixodida</taxon>
        <taxon>Ixodoidea</taxon>
        <taxon>Ixodidae</taxon>
        <taxon>Amblyomminae</taxon>
        <taxon>Amblyomma</taxon>
    </lineage>
</organism>
<name>A0AAQ4D6J5_AMBAM</name>
<proteinExistence type="predicted"/>
<protein>
    <submittedName>
        <fullName evidence="1">Uncharacterized protein</fullName>
    </submittedName>
</protein>
<comment type="caution">
    <text evidence="1">The sequence shown here is derived from an EMBL/GenBank/DDBJ whole genome shotgun (WGS) entry which is preliminary data.</text>
</comment>
<gene>
    <name evidence="1" type="ORF">V5799_004283</name>
</gene>
<accession>A0AAQ4D6J5</accession>
<dbReference type="EMBL" id="JARKHS020034490">
    <property type="protein sequence ID" value="KAK8758085.1"/>
    <property type="molecule type" value="Genomic_DNA"/>
</dbReference>
<reference evidence="1 2" key="1">
    <citation type="journal article" date="2023" name="Arcadia Sci">
        <title>De novo assembly of a long-read Amblyomma americanum tick genome.</title>
        <authorList>
            <person name="Chou S."/>
            <person name="Poskanzer K.E."/>
            <person name="Rollins M."/>
            <person name="Thuy-Boun P.S."/>
        </authorList>
    </citation>
    <scope>NUCLEOTIDE SEQUENCE [LARGE SCALE GENOMIC DNA]</scope>
    <source>
        <strain evidence="1">F_SG_1</strain>
        <tissue evidence="1">Salivary glands</tissue>
    </source>
</reference>
<keyword evidence="2" id="KW-1185">Reference proteome</keyword>
<dbReference type="Proteomes" id="UP001321473">
    <property type="component" value="Unassembled WGS sequence"/>
</dbReference>
<dbReference type="AlphaFoldDB" id="A0AAQ4D6J5"/>
<evidence type="ECO:0000313" key="2">
    <source>
        <dbReference type="Proteomes" id="UP001321473"/>
    </source>
</evidence>
<sequence>MVKPTHDQRQGGRQRADVSSYVVRWHQSHLSAPDVQLCERAGVHVTNIFQLPTRLPAIDEEEKGCALQNEELLNQYFTISYFSSSNLATTGGVVSPVGRLYCGLGWRWTLRFSRILCKI</sequence>
<evidence type="ECO:0000313" key="1">
    <source>
        <dbReference type="EMBL" id="KAK8758085.1"/>
    </source>
</evidence>